<keyword evidence="3" id="KW-1185">Reference proteome</keyword>
<sequence>MQKHNHIKALFFLGIFSLLLLHQVVPHLHHQHEIEHTHKAVSDSENHNHHHDVPEKESSKKGLLDLFLEIHIHSVVSNESLATHESSVKKLNVRKDVKTPIYVHHYFNTINYDDEPEKELDYQPPNNYFNPYLFNLASRGPPSLG</sequence>
<evidence type="ECO:0000256" key="1">
    <source>
        <dbReference type="SAM" id="MobiDB-lite"/>
    </source>
</evidence>
<evidence type="ECO:0000313" key="3">
    <source>
        <dbReference type="Proteomes" id="UP000321734"/>
    </source>
</evidence>
<dbReference type="OrthoDB" id="1448678at2"/>
<comment type="caution">
    <text evidence="2">The sequence shown here is derived from an EMBL/GenBank/DDBJ whole genome shotgun (WGS) entry which is preliminary data.</text>
</comment>
<protein>
    <submittedName>
        <fullName evidence="2">Uncharacterized protein</fullName>
    </submittedName>
</protein>
<dbReference type="AlphaFoldDB" id="A0A5C7AEX4"/>
<accession>A0A5C7AEX4</accession>
<gene>
    <name evidence="2" type="ORF">ES711_13260</name>
</gene>
<organism evidence="2 3">
    <name type="scientific">Gelidibacter salicanalis</name>
    <dbReference type="NCBI Taxonomy" id="291193"/>
    <lineage>
        <taxon>Bacteria</taxon>
        <taxon>Pseudomonadati</taxon>
        <taxon>Bacteroidota</taxon>
        <taxon>Flavobacteriia</taxon>
        <taxon>Flavobacteriales</taxon>
        <taxon>Flavobacteriaceae</taxon>
        <taxon>Gelidibacter</taxon>
    </lineage>
</organism>
<reference evidence="2 3" key="1">
    <citation type="submission" date="2019-08" db="EMBL/GenBank/DDBJ databases">
        <title>Genome sequence of Gelidibacter salicanalis IC162T.</title>
        <authorList>
            <person name="Bowman J.P."/>
        </authorList>
    </citation>
    <scope>NUCLEOTIDE SEQUENCE [LARGE SCALE GENOMIC DNA]</scope>
    <source>
        <strain evidence="2 3">IC162</strain>
    </source>
</reference>
<evidence type="ECO:0000313" key="2">
    <source>
        <dbReference type="EMBL" id="TXE06479.1"/>
    </source>
</evidence>
<dbReference type="EMBL" id="VORX01000007">
    <property type="protein sequence ID" value="TXE06479.1"/>
    <property type="molecule type" value="Genomic_DNA"/>
</dbReference>
<name>A0A5C7AEX4_9FLAO</name>
<feature type="region of interest" description="Disordered" evidence="1">
    <location>
        <begin position="32"/>
        <end position="58"/>
    </location>
</feature>
<dbReference type="Proteomes" id="UP000321734">
    <property type="component" value="Unassembled WGS sequence"/>
</dbReference>
<proteinExistence type="predicted"/>
<dbReference type="RefSeq" id="WP_146893790.1">
    <property type="nucleotide sequence ID" value="NZ_VORX01000007.1"/>
</dbReference>